<proteinExistence type="predicted"/>
<gene>
    <name evidence="2" type="ORF">LCGC14_2858990</name>
</gene>
<evidence type="ECO:0000259" key="1">
    <source>
        <dbReference type="Pfam" id="PF12705"/>
    </source>
</evidence>
<dbReference type="Gene3D" id="3.90.320.10">
    <property type="match status" value="1"/>
</dbReference>
<organism evidence="2">
    <name type="scientific">marine sediment metagenome</name>
    <dbReference type="NCBI Taxonomy" id="412755"/>
    <lineage>
        <taxon>unclassified sequences</taxon>
        <taxon>metagenomes</taxon>
        <taxon>ecological metagenomes</taxon>
    </lineage>
</organism>
<name>A0A0F8Y672_9ZZZZ</name>
<feature type="non-terminal residue" evidence="2">
    <location>
        <position position="302"/>
    </location>
</feature>
<dbReference type="EMBL" id="LAZR01055204">
    <property type="protein sequence ID" value="KKK76902.1"/>
    <property type="molecule type" value="Genomic_DNA"/>
</dbReference>
<sequence>MLPDMQEKDLTFYDNSRLSEYKTCPRKYYFRYILQLVPDRIALALDFGSAWHNGMDALYLTWASSGGNEEETIQMAWNAFLEEWESRGHPRKIPINMESMYLPRTPGVARELQVNYLKRWMSFLNEIEVIAVELPFAVTLDPDRPNLFYVGRIDKTARYAKKVIGIEHKTSIMYSVKDGIQTNVTDLFYNDSQVDGYNYYLWKKYKEEFAGIYVDLALVHKTHDDVFKHVRVNKNPASIQGWLSDVLYWTEKVGQSIYGNRWPKNAPGGCRTVFGRCNYFDICPYYDAGGVNLDEVPTGYKR</sequence>
<dbReference type="AlphaFoldDB" id="A0A0F8Y672"/>
<dbReference type="InterPro" id="IPR011604">
    <property type="entry name" value="PDDEXK-like_dom_sf"/>
</dbReference>
<protein>
    <recommendedName>
        <fullName evidence="1">PD-(D/E)XK endonuclease-like domain-containing protein</fullName>
    </recommendedName>
</protein>
<evidence type="ECO:0000313" key="2">
    <source>
        <dbReference type="EMBL" id="KKK76902.1"/>
    </source>
</evidence>
<feature type="domain" description="PD-(D/E)XK endonuclease-like" evidence="1">
    <location>
        <begin position="16"/>
        <end position="284"/>
    </location>
</feature>
<accession>A0A0F8Y672</accession>
<dbReference type="Pfam" id="PF12705">
    <property type="entry name" value="PDDEXK_1"/>
    <property type="match status" value="1"/>
</dbReference>
<dbReference type="InterPro" id="IPR038726">
    <property type="entry name" value="PDDEXK_AddAB-type"/>
</dbReference>
<comment type="caution">
    <text evidence="2">The sequence shown here is derived from an EMBL/GenBank/DDBJ whole genome shotgun (WGS) entry which is preliminary data.</text>
</comment>
<reference evidence="2" key="1">
    <citation type="journal article" date="2015" name="Nature">
        <title>Complex archaea that bridge the gap between prokaryotes and eukaryotes.</title>
        <authorList>
            <person name="Spang A."/>
            <person name="Saw J.H."/>
            <person name="Jorgensen S.L."/>
            <person name="Zaremba-Niedzwiedzka K."/>
            <person name="Martijn J."/>
            <person name="Lind A.E."/>
            <person name="van Eijk R."/>
            <person name="Schleper C."/>
            <person name="Guy L."/>
            <person name="Ettema T.J."/>
        </authorList>
    </citation>
    <scope>NUCLEOTIDE SEQUENCE</scope>
</reference>